<name>A0A345MIN3_9CAUD</name>
<dbReference type="KEGG" id="vg:54998016"/>
<reference evidence="2" key="1">
    <citation type="submission" date="2018-07" db="EMBL/GenBank/DDBJ databases">
        <authorList>
            <person name="Quirk P.G."/>
            <person name="Krulwich T.A."/>
        </authorList>
    </citation>
    <scope>NUCLEOTIDE SEQUENCE [LARGE SCALE GENOMIC DNA]</scope>
</reference>
<accession>A0A345MIN3</accession>
<gene>
    <name evidence="1" type="primary">26</name>
    <name evidence="1" type="ORF">SEA_DAREDEVIL_26</name>
</gene>
<keyword evidence="2" id="KW-1185">Reference proteome</keyword>
<evidence type="ECO:0000313" key="1">
    <source>
        <dbReference type="EMBL" id="AXH70414.1"/>
    </source>
</evidence>
<dbReference type="EMBL" id="MH590603">
    <property type="protein sequence ID" value="AXH70414.1"/>
    <property type="molecule type" value="Genomic_DNA"/>
</dbReference>
<sequence>MSKKDSKVEDVNDVAVESPVTSRFAKLFDEAMADFTPAKPYPFDADPENVVYITRPDSTERALALATIVDDRGNVDVEGLRPMLEQLCGPNAFPYVWRIIRDAPLEVTIALVLDMQDWFYGSAAEGASDLPGGFAGLIRIIEEHGESIEWDLHAELNLDLLDFFRGQAPWAKLYRLLRKLPQGSRYKSALAENMELAKVLLEMEDQQSEDDWMSSLLEDEDDESPEDEELSPTSAVGHTAEIELLMKITDWLQTLNSTLIGVNQARGKRPPRVRPHPRPVSAIQVLKREREKTAVRSMLADLGVSNTE</sequence>
<dbReference type="Proteomes" id="UP000257597">
    <property type="component" value="Segment"/>
</dbReference>
<proteinExistence type="predicted"/>
<dbReference type="GeneID" id="54998016"/>
<organism evidence="1 2">
    <name type="scientific">Gordonia phage Daredevil</name>
    <dbReference type="NCBI Taxonomy" id="2283286"/>
    <lineage>
        <taxon>Viruses</taxon>
        <taxon>Duplodnaviria</taxon>
        <taxon>Heunggongvirae</taxon>
        <taxon>Uroviricota</taxon>
        <taxon>Caudoviricetes</taxon>
        <taxon>Daredevilvirus</taxon>
        <taxon>Daredevilvirus daredevil</taxon>
    </lineage>
</organism>
<dbReference type="RefSeq" id="YP_009807139.1">
    <property type="nucleotide sequence ID" value="NC_048021.1"/>
</dbReference>
<evidence type="ECO:0000313" key="2">
    <source>
        <dbReference type="Proteomes" id="UP000257597"/>
    </source>
</evidence>
<protein>
    <submittedName>
        <fullName evidence="1">Tail assembly chaperone</fullName>
    </submittedName>
</protein>